<protein>
    <submittedName>
        <fullName evidence="2">Uncharacterized protein</fullName>
    </submittedName>
</protein>
<keyword evidence="3" id="KW-1185">Reference proteome</keyword>
<evidence type="ECO:0000313" key="2">
    <source>
        <dbReference type="EMBL" id="KAJ1209786.1"/>
    </source>
</evidence>
<accession>A0AAV7WAQ0</accession>
<dbReference type="EMBL" id="JANPWB010000002">
    <property type="protein sequence ID" value="KAJ1209786.1"/>
    <property type="molecule type" value="Genomic_DNA"/>
</dbReference>
<reference evidence="2" key="1">
    <citation type="journal article" date="2022" name="bioRxiv">
        <title>Sequencing and chromosome-scale assembly of the giantPleurodeles waltlgenome.</title>
        <authorList>
            <person name="Brown T."/>
            <person name="Elewa A."/>
            <person name="Iarovenko S."/>
            <person name="Subramanian E."/>
            <person name="Araus A.J."/>
            <person name="Petzold A."/>
            <person name="Susuki M."/>
            <person name="Suzuki K.-i.T."/>
            <person name="Hayashi T."/>
            <person name="Toyoda A."/>
            <person name="Oliveira C."/>
            <person name="Osipova E."/>
            <person name="Leigh N.D."/>
            <person name="Simon A."/>
            <person name="Yun M.H."/>
        </authorList>
    </citation>
    <scope>NUCLEOTIDE SEQUENCE</scope>
    <source>
        <strain evidence="2">20211129_DDA</strain>
        <tissue evidence="2">Liver</tissue>
    </source>
</reference>
<dbReference type="AlphaFoldDB" id="A0AAV7WAQ0"/>
<dbReference type="Proteomes" id="UP001066276">
    <property type="component" value="Chromosome 1_2"/>
</dbReference>
<name>A0AAV7WAQ0_PLEWA</name>
<evidence type="ECO:0000256" key="1">
    <source>
        <dbReference type="SAM" id="MobiDB-lite"/>
    </source>
</evidence>
<organism evidence="2 3">
    <name type="scientific">Pleurodeles waltl</name>
    <name type="common">Iberian ribbed newt</name>
    <dbReference type="NCBI Taxonomy" id="8319"/>
    <lineage>
        <taxon>Eukaryota</taxon>
        <taxon>Metazoa</taxon>
        <taxon>Chordata</taxon>
        <taxon>Craniata</taxon>
        <taxon>Vertebrata</taxon>
        <taxon>Euteleostomi</taxon>
        <taxon>Amphibia</taxon>
        <taxon>Batrachia</taxon>
        <taxon>Caudata</taxon>
        <taxon>Salamandroidea</taxon>
        <taxon>Salamandridae</taxon>
        <taxon>Pleurodelinae</taxon>
        <taxon>Pleurodeles</taxon>
    </lineage>
</organism>
<gene>
    <name evidence="2" type="ORF">NDU88_005159</name>
</gene>
<feature type="region of interest" description="Disordered" evidence="1">
    <location>
        <begin position="1"/>
        <end position="36"/>
    </location>
</feature>
<proteinExistence type="predicted"/>
<evidence type="ECO:0000313" key="3">
    <source>
        <dbReference type="Proteomes" id="UP001066276"/>
    </source>
</evidence>
<feature type="compositionally biased region" description="Basic and acidic residues" evidence="1">
    <location>
        <begin position="1"/>
        <end position="35"/>
    </location>
</feature>
<sequence>MRRPTEETSEIRSKCGSKRELNGRDKQSLSDKVEPNRGWGKQQLHIFNDAIYDGNVDCDVTCNGIYDAICDVCCNIT</sequence>
<comment type="caution">
    <text evidence="2">The sequence shown here is derived from an EMBL/GenBank/DDBJ whole genome shotgun (WGS) entry which is preliminary data.</text>
</comment>